<evidence type="ECO:0000313" key="2">
    <source>
        <dbReference type="EMBL" id="KAF2211974.1"/>
    </source>
</evidence>
<feature type="compositionally biased region" description="Low complexity" evidence="1">
    <location>
        <begin position="190"/>
        <end position="214"/>
    </location>
</feature>
<dbReference type="Proteomes" id="UP000799539">
    <property type="component" value="Unassembled WGS sequence"/>
</dbReference>
<sequence>MRVRLDPITGESVPFPVSPNEARADAPLVTHTEYEASRQRYRDAVKKAATPYEIDFAKKRLEYEFNMPVPYPFRSWTAFREHQASVGATSWQSAMYTERQNPPAQPEPHPQPQVSASHTRLSMRQCEAATDREIAEAIGTDDEDDVYEADDDDDDVDVMEIDSPPKVKSRAPPGSRSLTSQTPRGIRKQSATPSRSATSSRNVTPSRNTNTTTPARRRLTGHTRSGPPTSPPSNATYAAGTRPIPAQVLQAVNEIKAISKHKGYPSIKPLGKILPLDGRYGYIERHSDLMGFYGDTRLFTEKWWKFLSVGGSARQDLVAQMGLGDAQP</sequence>
<gene>
    <name evidence="2" type="ORF">CERZMDRAFT_106253</name>
</gene>
<evidence type="ECO:0000256" key="1">
    <source>
        <dbReference type="SAM" id="MobiDB-lite"/>
    </source>
</evidence>
<evidence type="ECO:0000313" key="3">
    <source>
        <dbReference type="Proteomes" id="UP000799539"/>
    </source>
</evidence>
<feature type="compositionally biased region" description="Polar residues" evidence="1">
    <location>
        <begin position="222"/>
        <end position="236"/>
    </location>
</feature>
<organism evidence="2 3">
    <name type="scientific">Cercospora zeae-maydis SCOH1-5</name>
    <dbReference type="NCBI Taxonomy" id="717836"/>
    <lineage>
        <taxon>Eukaryota</taxon>
        <taxon>Fungi</taxon>
        <taxon>Dikarya</taxon>
        <taxon>Ascomycota</taxon>
        <taxon>Pezizomycotina</taxon>
        <taxon>Dothideomycetes</taxon>
        <taxon>Dothideomycetidae</taxon>
        <taxon>Mycosphaerellales</taxon>
        <taxon>Mycosphaerellaceae</taxon>
        <taxon>Cercospora</taxon>
    </lineage>
</organism>
<name>A0A6A6FF30_9PEZI</name>
<reference evidence="2" key="1">
    <citation type="journal article" date="2020" name="Stud. Mycol.">
        <title>101 Dothideomycetes genomes: a test case for predicting lifestyles and emergence of pathogens.</title>
        <authorList>
            <person name="Haridas S."/>
            <person name="Albert R."/>
            <person name="Binder M."/>
            <person name="Bloem J."/>
            <person name="Labutti K."/>
            <person name="Salamov A."/>
            <person name="Andreopoulos B."/>
            <person name="Baker S."/>
            <person name="Barry K."/>
            <person name="Bills G."/>
            <person name="Bluhm B."/>
            <person name="Cannon C."/>
            <person name="Castanera R."/>
            <person name="Culley D."/>
            <person name="Daum C."/>
            <person name="Ezra D."/>
            <person name="Gonzalez J."/>
            <person name="Henrissat B."/>
            <person name="Kuo A."/>
            <person name="Liang C."/>
            <person name="Lipzen A."/>
            <person name="Lutzoni F."/>
            <person name="Magnuson J."/>
            <person name="Mondo S."/>
            <person name="Nolan M."/>
            <person name="Ohm R."/>
            <person name="Pangilinan J."/>
            <person name="Park H.-J."/>
            <person name="Ramirez L."/>
            <person name="Alfaro M."/>
            <person name="Sun H."/>
            <person name="Tritt A."/>
            <person name="Yoshinaga Y."/>
            <person name="Zwiers L.-H."/>
            <person name="Turgeon B."/>
            <person name="Goodwin S."/>
            <person name="Spatafora J."/>
            <person name="Crous P."/>
            <person name="Grigoriev I."/>
        </authorList>
    </citation>
    <scope>NUCLEOTIDE SEQUENCE</scope>
    <source>
        <strain evidence="2">SCOH1-5</strain>
    </source>
</reference>
<proteinExistence type="predicted"/>
<feature type="region of interest" description="Disordered" evidence="1">
    <location>
        <begin position="97"/>
        <end position="239"/>
    </location>
</feature>
<keyword evidence="3" id="KW-1185">Reference proteome</keyword>
<dbReference type="OrthoDB" id="3649537at2759"/>
<feature type="compositionally biased region" description="Acidic residues" evidence="1">
    <location>
        <begin position="139"/>
        <end position="160"/>
    </location>
</feature>
<accession>A0A6A6FF30</accession>
<protein>
    <submittedName>
        <fullName evidence="2">Uncharacterized protein</fullName>
    </submittedName>
</protein>
<dbReference type="EMBL" id="ML992674">
    <property type="protein sequence ID" value="KAF2211974.1"/>
    <property type="molecule type" value="Genomic_DNA"/>
</dbReference>
<dbReference type="AlphaFoldDB" id="A0A6A6FF30"/>
<feature type="region of interest" description="Disordered" evidence="1">
    <location>
        <begin position="1"/>
        <end position="21"/>
    </location>
</feature>